<protein>
    <submittedName>
        <fullName evidence="6">Myosin light chain kinase, smooth muscle-like</fullName>
    </submittedName>
</protein>
<accession>A0ABM1C042</accession>
<dbReference type="PROSITE" id="PS50835">
    <property type="entry name" value="IG_LIKE"/>
    <property type="match status" value="2"/>
</dbReference>
<evidence type="ECO:0000256" key="1">
    <source>
        <dbReference type="ARBA" id="ARBA00022737"/>
    </source>
</evidence>
<reference evidence="6" key="1">
    <citation type="submission" date="2025-08" db="UniProtKB">
        <authorList>
            <consortium name="RefSeq"/>
        </authorList>
    </citation>
    <scope>IDENTIFICATION</scope>
    <source>
        <tissue evidence="6">Muscle</tissue>
    </source>
</reference>
<evidence type="ECO:0000256" key="2">
    <source>
        <dbReference type="SAM" id="MobiDB-lite"/>
    </source>
</evidence>
<dbReference type="InterPro" id="IPR007110">
    <property type="entry name" value="Ig-like_dom"/>
</dbReference>
<dbReference type="PANTHER" id="PTHR13817">
    <property type="entry name" value="TITIN"/>
    <property type="match status" value="1"/>
</dbReference>
<feature type="region of interest" description="Disordered" evidence="2">
    <location>
        <begin position="246"/>
        <end position="285"/>
    </location>
</feature>
<dbReference type="SUPFAM" id="SSF48726">
    <property type="entry name" value="Immunoglobulin"/>
    <property type="match status" value="2"/>
</dbReference>
<dbReference type="PROSITE" id="PS50853">
    <property type="entry name" value="FN3"/>
    <property type="match status" value="1"/>
</dbReference>
<dbReference type="InterPro" id="IPR013783">
    <property type="entry name" value="Ig-like_fold"/>
</dbReference>
<dbReference type="InterPro" id="IPR003599">
    <property type="entry name" value="Ig_sub"/>
</dbReference>
<organism evidence="5 6">
    <name type="scientific">Limulus polyphemus</name>
    <name type="common">Atlantic horseshoe crab</name>
    <dbReference type="NCBI Taxonomy" id="6850"/>
    <lineage>
        <taxon>Eukaryota</taxon>
        <taxon>Metazoa</taxon>
        <taxon>Ecdysozoa</taxon>
        <taxon>Arthropoda</taxon>
        <taxon>Chelicerata</taxon>
        <taxon>Merostomata</taxon>
        <taxon>Xiphosura</taxon>
        <taxon>Limulidae</taxon>
        <taxon>Limulus</taxon>
    </lineage>
</organism>
<dbReference type="InterPro" id="IPR003598">
    <property type="entry name" value="Ig_sub2"/>
</dbReference>
<keyword evidence="1" id="KW-0677">Repeat</keyword>
<feature type="domain" description="Fibronectin type-III" evidence="4">
    <location>
        <begin position="290"/>
        <end position="383"/>
    </location>
</feature>
<dbReference type="InterPro" id="IPR013098">
    <property type="entry name" value="Ig_I-set"/>
</dbReference>
<evidence type="ECO:0000313" key="6">
    <source>
        <dbReference type="RefSeq" id="XP_013791902.1"/>
    </source>
</evidence>
<gene>
    <name evidence="6" type="primary">LOC106475772</name>
</gene>
<evidence type="ECO:0000259" key="3">
    <source>
        <dbReference type="PROSITE" id="PS50835"/>
    </source>
</evidence>
<proteinExistence type="predicted"/>
<evidence type="ECO:0000313" key="5">
    <source>
        <dbReference type="Proteomes" id="UP000694941"/>
    </source>
</evidence>
<dbReference type="Proteomes" id="UP000694941">
    <property type="component" value="Unplaced"/>
</dbReference>
<dbReference type="RefSeq" id="XP_013791902.1">
    <property type="nucleotide sequence ID" value="XM_013936448.1"/>
</dbReference>
<dbReference type="Pfam" id="PF07679">
    <property type="entry name" value="I-set"/>
    <property type="match status" value="2"/>
</dbReference>
<dbReference type="SMART" id="SM00409">
    <property type="entry name" value="IG"/>
    <property type="match status" value="2"/>
</dbReference>
<dbReference type="SMART" id="SM00408">
    <property type="entry name" value="IGc2"/>
    <property type="match status" value="2"/>
</dbReference>
<dbReference type="Gene3D" id="2.60.40.10">
    <property type="entry name" value="Immunoglobulins"/>
    <property type="match status" value="3"/>
</dbReference>
<dbReference type="InterPro" id="IPR003961">
    <property type="entry name" value="FN3_dom"/>
</dbReference>
<dbReference type="PANTHER" id="PTHR13817:SF171">
    <property type="entry name" value="STRETCHIN-MLCK, ISOFORM U"/>
    <property type="match status" value="1"/>
</dbReference>
<feature type="domain" description="Ig-like" evidence="3">
    <location>
        <begin position="90"/>
        <end position="188"/>
    </location>
</feature>
<sequence>MPLLTRLVPEGKVVVMETEVLSGQAVDFTWLFNQHPITPSSSSYVISNKNHNSILFIYDVCQILAGEYTCIAKNDAGIATTSAYLIVEEPKSETEPPCFNVQLSPPRWSTAEPIRLVCYVSGQPFPRIRWYHNRTELAESRRVFMSVQKDGRCELNIQEASPEDVGEYVCEAVNEGGEAVTKTTVEIQPYKHSVILEQVTSGEAKDQLEEIVCNGERSSIHENTVKSDWLMSELKGYPSKQNILNRLQGEDERPELQDNVSLPESTEERKYDDKNEESEEDHIRDRPSLVILPMQVKVTGPSSIFVQWNDDRSIPVLGYCILLRDVKHKIWMEVGRVDANIKQITIKDLQEDHEYFVRIIAFNEAGVSEPLTNECPVRVVRPA</sequence>
<dbReference type="InterPro" id="IPR036179">
    <property type="entry name" value="Ig-like_dom_sf"/>
</dbReference>
<dbReference type="SUPFAM" id="SSF49265">
    <property type="entry name" value="Fibronectin type III"/>
    <property type="match status" value="1"/>
</dbReference>
<feature type="domain" description="Ig-like" evidence="3">
    <location>
        <begin position="1"/>
        <end position="86"/>
    </location>
</feature>
<dbReference type="SMART" id="SM00060">
    <property type="entry name" value="FN3"/>
    <property type="match status" value="1"/>
</dbReference>
<dbReference type="GeneID" id="106475772"/>
<dbReference type="InterPro" id="IPR036116">
    <property type="entry name" value="FN3_sf"/>
</dbReference>
<keyword evidence="5" id="KW-1185">Reference proteome</keyword>
<name>A0ABM1C042_LIMPO</name>
<evidence type="ECO:0000259" key="4">
    <source>
        <dbReference type="PROSITE" id="PS50853"/>
    </source>
</evidence>
<feature type="non-terminal residue" evidence="6">
    <location>
        <position position="383"/>
    </location>
</feature>
<dbReference type="CDD" id="cd00063">
    <property type="entry name" value="FN3"/>
    <property type="match status" value="1"/>
</dbReference>
<dbReference type="Pfam" id="PF00041">
    <property type="entry name" value="fn3"/>
    <property type="match status" value="1"/>
</dbReference>
<dbReference type="InterPro" id="IPR050964">
    <property type="entry name" value="Striated_Muscle_Regulatory"/>
</dbReference>